<feature type="non-terminal residue" evidence="2">
    <location>
        <position position="37"/>
    </location>
</feature>
<gene>
    <name evidence="2" type="ORF">OVN521_LOCUS28036</name>
</gene>
<evidence type="ECO:0000313" key="3">
    <source>
        <dbReference type="Proteomes" id="UP000663866"/>
    </source>
</evidence>
<reference evidence="2" key="1">
    <citation type="submission" date="2021-02" db="EMBL/GenBank/DDBJ databases">
        <authorList>
            <person name="Nowell W R."/>
        </authorList>
    </citation>
    <scope>NUCLEOTIDE SEQUENCE</scope>
</reference>
<accession>A0A820DHC4</accession>
<feature type="region of interest" description="Disordered" evidence="1">
    <location>
        <begin position="1"/>
        <end position="21"/>
    </location>
</feature>
<dbReference type="AlphaFoldDB" id="A0A820DHC4"/>
<proteinExistence type="predicted"/>
<protein>
    <submittedName>
        <fullName evidence="2">Uncharacterized protein</fullName>
    </submittedName>
</protein>
<evidence type="ECO:0000313" key="2">
    <source>
        <dbReference type="EMBL" id="CAF4232156.1"/>
    </source>
</evidence>
<keyword evidence="3" id="KW-1185">Reference proteome</keyword>
<dbReference type="EMBL" id="CAJOBG010007993">
    <property type="protein sequence ID" value="CAF4232156.1"/>
    <property type="molecule type" value="Genomic_DNA"/>
</dbReference>
<name>A0A820DHC4_9BILA</name>
<evidence type="ECO:0000256" key="1">
    <source>
        <dbReference type="SAM" id="MobiDB-lite"/>
    </source>
</evidence>
<organism evidence="2 3">
    <name type="scientific">Rotaria magnacalcarata</name>
    <dbReference type="NCBI Taxonomy" id="392030"/>
    <lineage>
        <taxon>Eukaryota</taxon>
        <taxon>Metazoa</taxon>
        <taxon>Spiralia</taxon>
        <taxon>Gnathifera</taxon>
        <taxon>Rotifera</taxon>
        <taxon>Eurotatoria</taxon>
        <taxon>Bdelloidea</taxon>
        <taxon>Philodinida</taxon>
        <taxon>Philodinidae</taxon>
        <taxon>Rotaria</taxon>
    </lineage>
</organism>
<comment type="caution">
    <text evidence="2">The sequence shown here is derived from an EMBL/GenBank/DDBJ whole genome shotgun (WGS) entry which is preliminary data.</text>
</comment>
<dbReference type="Proteomes" id="UP000663866">
    <property type="component" value="Unassembled WGS sequence"/>
</dbReference>
<sequence>MFATKPSAGRPQKVTDRERRLIKLQQLRDDTCSLADL</sequence>